<gene>
    <name evidence="1" type="ORF">F4V48_10760</name>
</gene>
<proteinExistence type="predicted"/>
<comment type="caution">
    <text evidence="1">The sequence shown here is derived from an EMBL/GenBank/DDBJ whole genome shotgun (WGS) entry which is preliminary data.</text>
</comment>
<dbReference type="AlphaFoldDB" id="A0A5M9PV05"/>
<evidence type="ECO:0000313" key="2">
    <source>
        <dbReference type="Proteomes" id="UP000325203"/>
    </source>
</evidence>
<dbReference type="EMBL" id="VXKC01000031">
    <property type="protein sequence ID" value="KAA8700213.1"/>
    <property type="molecule type" value="Genomic_DNA"/>
</dbReference>
<dbReference type="RefSeq" id="WP_058209967.1">
    <property type="nucleotide sequence ID" value="NZ_JBHSBR010000059.1"/>
</dbReference>
<name>A0A5M9PV05_LACLH</name>
<accession>A0A5M9PV05</accession>
<dbReference type="Proteomes" id="UP000325203">
    <property type="component" value="Unassembled WGS sequence"/>
</dbReference>
<reference evidence="1 2" key="1">
    <citation type="submission" date="2019-09" db="EMBL/GenBank/DDBJ databases">
        <title>Draft genome sequence of various Type strains from the CCUG.</title>
        <authorList>
            <person name="Pineiro-Iglesias B."/>
            <person name="Tunovic T."/>
            <person name="Unosson C."/>
            <person name="Inganas E."/>
            <person name="Ohlen M."/>
            <person name="Cardew S."/>
            <person name="Jensie-Markopoulos S."/>
            <person name="Salva-Serra F."/>
            <person name="Jaen-Luchoro D."/>
            <person name="Karlsson R."/>
            <person name="Svensson-Stadler L."/>
            <person name="Chun J."/>
            <person name="Moore E."/>
        </authorList>
    </citation>
    <scope>NUCLEOTIDE SEQUENCE [LARGE SCALE GENOMIC DNA]</scope>
    <source>
        <strain evidence="1 2">CCUG 32210T</strain>
    </source>
</reference>
<evidence type="ECO:0000313" key="1">
    <source>
        <dbReference type="EMBL" id="KAA8700213.1"/>
    </source>
</evidence>
<protein>
    <submittedName>
        <fullName evidence="1">Uncharacterized protein</fullName>
    </submittedName>
</protein>
<sequence>MIPKLVKAELMPNLRLKLFFDNKEIRFLGTNSSKDFVEKNSILKNMFSAWEASLSSLSGTGQSLEIAKDGSLSIENHTLSAKDVYELSVPNLSELKI</sequence>
<organism evidence="1 2">
    <name type="scientific">Lactococcus lactis subsp. hordniae</name>
    <dbReference type="NCBI Taxonomy" id="203404"/>
    <lineage>
        <taxon>Bacteria</taxon>
        <taxon>Bacillati</taxon>
        <taxon>Bacillota</taxon>
        <taxon>Bacilli</taxon>
        <taxon>Lactobacillales</taxon>
        <taxon>Streptococcaceae</taxon>
        <taxon>Lactococcus</taxon>
    </lineage>
</organism>